<dbReference type="AlphaFoldDB" id="A0A3N1CTN8"/>
<keyword evidence="2" id="KW-1185">Reference proteome</keyword>
<dbReference type="InterPro" id="IPR039556">
    <property type="entry name" value="ICL/PEPM"/>
</dbReference>
<accession>A0A3N1CTN8</accession>
<keyword evidence="1" id="KW-0456">Lyase</keyword>
<evidence type="ECO:0000313" key="2">
    <source>
        <dbReference type="Proteomes" id="UP000272400"/>
    </source>
</evidence>
<dbReference type="RefSeq" id="WP_123664262.1">
    <property type="nucleotide sequence ID" value="NZ_RJKE01000001.1"/>
</dbReference>
<dbReference type="Gene3D" id="3.20.20.60">
    <property type="entry name" value="Phosphoenolpyruvate-binding domains"/>
    <property type="match status" value="1"/>
</dbReference>
<dbReference type="GO" id="GO:0016833">
    <property type="term" value="F:oxo-acid-lyase activity"/>
    <property type="evidence" value="ECO:0007669"/>
    <property type="project" value="UniProtKB-ARBA"/>
</dbReference>
<organism evidence="1 2">
    <name type="scientific">Actinocorallia herbida</name>
    <dbReference type="NCBI Taxonomy" id="58109"/>
    <lineage>
        <taxon>Bacteria</taxon>
        <taxon>Bacillati</taxon>
        <taxon>Actinomycetota</taxon>
        <taxon>Actinomycetes</taxon>
        <taxon>Streptosporangiales</taxon>
        <taxon>Thermomonosporaceae</taxon>
        <taxon>Actinocorallia</taxon>
    </lineage>
</organism>
<dbReference type="Pfam" id="PF13714">
    <property type="entry name" value="PEP_mutase"/>
    <property type="match status" value="1"/>
</dbReference>
<dbReference type="PANTHER" id="PTHR42905:SF5">
    <property type="entry name" value="CARBOXYVINYL-CARBOXYPHOSPHONATE PHOSPHORYLMUTASE, CHLOROPLASTIC"/>
    <property type="match status" value="1"/>
</dbReference>
<dbReference type="EMBL" id="RJKE01000001">
    <property type="protein sequence ID" value="ROO84677.1"/>
    <property type="molecule type" value="Genomic_DNA"/>
</dbReference>
<evidence type="ECO:0000313" key="1">
    <source>
        <dbReference type="EMBL" id="ROO84677.1"/>
    </source>
</evidence>
<dbReference type="InterPro" id="IPR015813">
    <property type="entry name" value="Pyrv/PenolPyrv_kinase-like_dom"/>
</dbReference>
<reference evidence="1 2" key="1">
    <citation type="submission" date="2018-11" db="EMBL/GenBank/DDBJ databases">
        <title>Sequencing the genomes of 1000 actinobacteria strains.</title>
        <authorList>
            <person name="Klenk H.-P."/>
        </authorList>
    </citation>
    <scope>NUCLEOTIDE SEQUENCE [LARGE SCALE GENOMIC DNA]</scope>
    <source>
        <strain evidence="1 2">DSM 44254</strain>
    </source>
</reference>
<comment type="caution">
    <text evidence="1">The sequence shown here is derived from an EMBL/GenBank/DDBJ whole genome shotgun (WGS) entry which is preliminary data.</text>
</comment>
<sequence length="291" mass="30033">MTRTAHPADRLRARLAADTPLMAAGAHDALSARLATEAGFEAIHLSGALVSAVTLGLPDLGYVGASDMLDALGRVTSGTDLPIIADADTGYGDPLQVAATVRRYERAGAAALHLEDQVMPKRCGHMEGTRLAPLEEAVGRLRAAAETRERLVLIARTDALRAAGRAEAMRRIAAFAAAGADAVFVEGAIDAATVAEAHDVSGGLPVLVNFSAAGQTPAPLADLGRAGCRIAIFPVAAALAAAAAMRDAYRSILATGAAPEPPFTWTDFTTLLGLPALSADEDRWKRIPAES</sequence>
<dbReference type="OrthoDB" id="9771433at2"/>
<dbReference type="InterPro" id="IPR040442">
    <property type="entry name" value="Pyrv_kinase-like_dom_sf"/>
</dbReference>
<name>A0A3N1CTN8_9ACTN</name>
<dbReference type="InterPro" id="IPR018523">
    <property type="entry name" value="Isocitrate_lyase_ph_CS"/>
</dbReference>
<dbReference type="PANTHER" id="PTHR42905">
    <property type="entry name" value="PHOSPHOENOLPYRUVATE CARBOXYLASE"/>
    <property type="match status" value="1"/>
</dbReference>
<gene>
    <name evidence="1" type="ORF">EDD29_2204</name>
</gene>
<protein>
    <submittedName>
        <fullName evidence="1">Methylisocitrate lyase</fullName>
    </submittedName>
</protein>
<proteinExistence type="predicted"/>
<dbReference type="SUPFAM" id="SSF51621">
    <property type="entry name" value="Phosphoenolpyruvate/pyruvate domain"/>
    <property type="match status" value="1"/>
</dbReference>
<dbReference type="Proteomes" id="UP000272400">
    <property type="component" value="Unassembled WGS sequence"/>
</dbReference>
<dbReference type="PROSITE" id="PS00161">
    <property type="entry name" value="ISOCITRATE_LYASE"/>
    <property type="match status" value="1"/>
</dbReference>
<dbReference type="CDD" id="cd00377">
    <property type="entry name" value="ICL_PEPM"/>
    <property type="match status" value="1"/>
</dbReference>